<dbReference type="PANTHER" id="PTHR45641:SF19">
    <property type="entry name" value="NEPHROCYSTIN-3"/>
    <property type="match status" value="1"/>
</dbReference>
<name>A0AAU9KEW0_9CILI</name>
<keyword evidence="1" id="KW-0677">Repeat</keyword>
<evidence type="ECO:0008006" key="6">
    <source>
        <dbReference type="Google" id="ProtNLM"/>
    </source>
</evidence>
<reference evidence="4" key="1">
    <citation type="submission" date="2021-09" db="EMBL/GenBank/DDBJ databases">
        <authorList>
            <consortium name="AG Swart"/>
            <person name="Singh M."/>
            <person name="Singh A."/>
            <person name="Seah K."/>
            <person name="Emmerich C."/>
        </authorList>
    </citation>
    <scope>NUCLEOTIDE SEQUENCE</scope>
    <source>
        <strain evidence="4">ATCC30299</strain>
    </source>
</reference>
<keyword evidence="2" id="KW-0802">TPR repeat</keyword>
<dbReference type="Pfam" id="PF13374">
    <property type="entry name" value="TPR_10"/>
    <property type="match status" value="1"/>
</dbReference>
<evidence type="ECO:0000256" key="3">
    <source>
        <dbReference type="SAM" id="MobiDB-lite"/>
    </source>
</evidence>
<dbReference type="SUPFAM" id="SSF48452">
    <property type="entry name" value="TPR-like"/>
    <property type="match status" value="1"/>
</dbReference>
<dbReference type="InterPro" id="IPR011990">
    <property type="entry name" value="TPR-like_helical_dom_sf"/>
</dbReference>
<organism evidence="4 5">
    <name type="scientific">Blepharisma stoltei</name>
    <dbReference type="NCBI Taxonomy" id="1481888"/>
    <lineage>
        <taxon>Eukaryota</taxon>
        <taxon>Sar</taxon>
        <taxon>Alveolata</taxon>
        <taxon>Ciliophora</taxon>
        <taxon>Postciliodesmatophora</taxon>
        <taxon>Heterotrichea</taxon>
        <taxon>Heterotrichida</taxon>
        <taxon>Blepharismidae</taxon>
        <taxon>Blepharisma</taxon>
    </lineage>
</organism>
<accession>A0AAU9KEW0</accession>
<comment type="caution">
    <text evidence="4">The sequence shown here is derived from an EMBL/GenBank/DDBJ whole genome shotgun (WGS) entry which is preliminary data.</text>
</comment>
<evidence type="ECO:0000313" key="4">
    <source>
        <dbReference type="EMBL" id="CAG9331763.1"/>
    </source>
</evidence>
<protein>
    <recommendedName>
        <fullName evidence="6">Kinesin light chain</fullName>
    </recommendedName>
</protein>
<dbReference type="SMART" id="SM00028">
    <property type="entry name" value="TPR"/>
    <property type="match status" value="4"/>
</dbReference>
<evidence type="ECO:0000256" key="2">
    <source>
        <dbReference type="ARBA" id="ARBA00022803"/>
    </source>
</evidence>
<gene>
    <name evidence="4" type="ORF">BSTOLATCC_MIC53826</name>
</gene>
<dbReference type="EMBL" id="CAJZBQ010000053">
    <property type="protein sequence ID" value="CAG9331763.1"/>
    <property type="molecule type" value="Genomic_DNA"/>
</dbReference>
<dbReference type="AlphaFoldDB" id="A0AAU9KEW0"/>
<sequence length="283" mass="32015">MNENATELEATVLNCNRLAMDYLKLEDFKQSLTLLKRAETILNNEEDTFSSIPNRLKLMGITLNNLGCYYKKRKQIKVALNYLRQALQVELQTQSDNVNIAGTHLNICAILSSLSKHEQSFQHARQAMALLEEARSQEALSQEKGLNLATSLVISYHNAGAELEHMSKMSEALQYYESAWKISKKELGGKNPLTVNMLEAFNNLSMKFNNSFSVLRSERNRITPLRTRGSASDVPNTVREKLPSITPPRMRNGRNTGNSISPGRDFRVPETIEKIRSMVSRAH</sequence>
<dbReference type="PANTHER" id="PTHR45641">
    <property type="entry name" value="TETRATRICOPEPTIDE REPEAT PROTEIN (AFU_ORTHOLOGUE AFUA_6G03870)"/>
    <property type="match status" value="1"/>
</dbReference>
<evidence type="ECO:0000256" key="1">
    <source>
        <dbReference type="ARBA" id="ARBA00022737"/>
    </source>
</evidence>
<proteinExistence type="predicted"/>
<evidence type="ECO:0000313" key="5">
    <source>
        <dbReference type="Proteomes" id="UP001162131"/>
    </source>
</evidence>
<dbReference type="InterPro" id="IPR019734">
    <property type="entry name" value="TPR_rpt"/>
</dbReference>
<dbReference type="Proteomes" id="UP001162131">
    <property type="component" value="Unassembled WGS sequence"/>
</dbReference>
<keyword evidence="5" id="KW-1185">Reference proteome</keyword>
<dbReference type="Gene3D" id="1.25.40.10">
    <property type="entry name" value="Tetratricopeptide repeat domain"/>
    <property type="match status" value="1"/>
</dbReference>
<feature type="region of interest" description="Disordered" evidence="3">
    <location>
        <begin position="227"/>
        <end position="265"/>
    </location>
</feature>